<organism evidence="2">
    <name type="scientific">uncultured Sphingomonadaceae bacterium</name>
    <dbReference type="NCBI Taxonomy" id="169976"/>
    <lineage>
        <taxon>Bacteria</taxon>
        <taxon>Pseudomonadati</taxon>
        <taxon>Pseudomonadota</taxon>
        <taxon>Alphaproteobacteria</taxon>
        <taxon>Sphingomonadales</taxon>
        <taxon>Sphingomonadaceae</taxon>
        <taxon>environmental samples</taxon>
    </lineage>
</organism>
<feature type="compositionally biased region" description="Basic residues" evidence="1">
    <location>
        <begin position="165"/>
        <end position="208"/>
    </location>
</feature>
<feature type="compositionally biased region" description="Low complexity" evidence="1">
    <location>
        <begin position="19"/>
        <end position="64"/>
    </location>
</feature>
<protein>
    <submittedName>
        <fullName evidence="2">Lipopolysaccharide export system permease protein LptG</fullName>
    </submittedName>
</protein>
<evidence type="ECO:0000313" key="2">
    <source>
        <dbReference type="EMBL" id="CAA9520056.1"/>
    </source>
</evidence>
<dbReference type="EMBL" id="CADCVW010000104">
    <property type="protein sequence ID" value="CAA9520056.1"/>
    <property type="molecule type" value="Genomic_DNA"/>
</dbReference>
<feature type="region of interest" description="Disordered" evidence="1">
    <location>
        <begin position="86"/>
        <end position="236"/>
    </location>
</feature>
<feature type="non-terminal residue" evidence="2">
    <location>
        <position position="364"/>
    </location>
</feature>
<feature type="compositionally biased region" description="Basic residues" evidence="1">
    <location>
        <begin position="141"/>
        <end position="157"/>
    </location>
</feature>
<sequence length="364" mass="39434">APELLPFAPDQLLHGAHVPAADPGGPRGPGARAAGARPARPVGQGAGLPRQRPGRAAALRGAPPASARRALSALFCAAWHPDHARHLEPELGGDRDEGGGHLSPPDPRAAGGGEPGRRGGVLFLQRSGGGPRDAAAERLGRARFRPRAARRERRRARLGHERRGPSRGRARDRSRRGHRARGRGNPPTRRRHADGAHHRGARRPRGRRLALDGRDPLRPRHGRAHPAAEPAHLGRRRAAPVHLFRCRSRRARLPRLAPRHRRPEDRRPADAGVGGGVVAQAVGPVVRRADALARGRRGLRPRPLRPAVRPRGDRHGIGLRLFRRRQLRARHGQSRRLPAAARRLGAVRAVPAHRRSGADPDGGV</sequence>
<feature type="region of interest" description="Disordered" evidence="1">
    <location>
        <begin position="1"/>
        <end position="64"/>
    </location>
</feature>
<dbReference type="AlphaFoldDB" id="A0A6J4TD70"/>
<proteinExistence type="predicted"/>
<gene>
    <name evidence="2" type="ORF">AVDCRST_MAG39-2579</name>
</gene>
<name>A0A6J4TD70_9SPHN</name>
<reference evidence="2" key="1">
    <citation type="submission" date="2020-02" db="EMBL/GenBank/DDBJ databases">
        <authorList>
            <person name="Meier V. D."/>
        </authorList>
    </citation>
    <scope>NUCLEOTIDE SEQUENCE</scope>
    <source>
        <strain evidence="2">AVDCRST_MAG39</strain>
    </source>
</reference>
<feature type="compositionally biased region" description="Basic and acidic residues" evidence="1">
    <location>
        <begin position="209"/>
        <end position="218"/>
    </location>
</feature>
<evidence type="ECO:0000256" key="1">
    <source>
        <dbReference type="SAM" id="MobiDB-lite"/>
    </source>
</evidence>
<feature type="non-terminal residue" evidence="2">
    <location>
        <position position="1"/>
    </location>
</feature>
<accession>A0A6J4TD70</accession>
<feature type="compositionally biased region" description="Basic and acidic residues" evidence="1">
    <location>
        <begin position="86"/>
        <end position="99"/>
    </location>
</feature>